<dbReference type="InterPro" id="IPR051540">
    <property type="entry name" value="S-2-haloacid_dehalogenase"/>
</dbReference>
<feature type="region of interest" description="Disordered" evidence="2">
    <location>
        <begin position="1"/>
        <end position="22"/>
    </location>
</feature>
<reference evidence="3 4" key="1">
    <citation type="submission" date="2024-10" db="EMBL/GenBank/DDBJ databases">
        <title>The Natural Products Discovery Center: Release of the First 8490 Sequenced Strains for Exploring Actinobacteria Biosynthetic Diversity.</title>
        <authorList>
            <person name="Kalkreuter E."/>
            <person name="Kautsar S.A."/>
            <person name="Yang D."/>
            <person name="Bader C.D."/>
            <person name="Teijaro C.N."/>
            <person name="Fluegel L."/>
            <person name="Davis C.M."/>
            <person name="Simpson J.R."/>
            <person name="Lauterbach L."/>
            <person name="Steele A.D."/>
            <person name="Gui C."/>
            <person name="Meng S."/>
            <person name="Li G."/>
            <person name="Viehrig K."/>
            <person name="Ye F."/>
            <person name="Su P."/>
            <person name="Kiefer A.F."/>
            <person name="Nichols A."/>
            <person name="Cepeda A.J."/>
            <person name="Yan W."/>
            <person name="Fan B."/>
            <person name="Jiang Y."/>
            <person name="Adhikari A."/>
            <person name="Zheng C.-J."/>
            <person name="Schuster L."/>
            <person name="Cowan T.M."/>
            <person name="Smanski M.J."/>
            <person name="Chevrette M.G."/>
            <person name="De Carvalho L.P.S."/>
            <person name="Shen B."/>
        </authorList>
    </citation>
    <scope>NUCLEOTIDE SEQUENCE [LARGE SCALE GENOMIC DNA]</scope>
    <source>
        <strain evidence="3 4">NPDC050545</strain>
    </source>
</reference>
<dbReference type="Gene3D" id="3.40.50.1000">
    <property type="entry name" value="HAD superfamily/HAD-like"/>
    <property type="match status" value="1"/>
</dbReference>
<comment type="caution">
    <text evidence="3">The sequence shown here is derived from an EMBL/GenBank/DDBJ whole genome shotgun (WGS) entry which is preliminary data.</text>
</comment>
<dbReference type="Proteomes" id="UP001612741">
    <property type="component" value="Unassembled WGS sequence"/>
</dbReference>
<evidence type="ECO:0000313" key="4">
    <source>
        <dbReference type="Proteomes" id="UP001612741"/>
    </source>
</evidence>
<accession>A0ABW7YJH0</accession>
<dbReference type="Pfam" id="PF00702">
    <property type="entry name" value="Hydrolase"/>
    <property type="match status" value="1"/>
</dbReference>
<proteinExistence type="predicted"/>
<gene>
    <name evidence="3" type="ORF">ACIBG2_01615</name>
</gene>
<dbReference type="PANTHER" id="PTHR43316:SF8">
    <property type="entry name" value="HAD FAMILY HYDROLASE"/>
    <property type="match status" value="1"/>
</dbReference>
<evidence type="ECO:0000313" key="3">
    <source>
        <dbReference type="EMBL" id="MFI6496045.1"/>
    </source>
</evidence>
<name>A0ABW7YJH0_9ACTN</name>
<dbReference type="EMBL" id="JBITGY010000001">
    <property type="protein sequence ID" value="MFI6496045.1"/>
    <property type="molecule type" value="Genomic_DNA"/>
</dbReference>
<organism evidence="3 4">
    <name type="scientific">Nonomuraea typhae</name>
    <dbReference type="NCBI Taxonomy" id="2603600"/>
    <lineage>
        <taxon>Bacteria</taxon>
        <taxon>Bacillati</taxon>
        <taxon>Actinomycetota</taxon>
        <taxon>Actinomycetes</taxon>
        <taxon>Streptosporangiales</taxon>
        <taxon>Streptosporangiaceae</taxon>
        <taxon>Nonomuraea</taxon>
    </lineage>
</organism>
<dbReference type="InterPro" id="IPR036412">
    <property type="entry name" value="HAD-like_sf"/>
</dbReference>
<dbReference type="SFLD" id="SFLDS00003">
    <property type="entry name" value="Haloacid_Dehalogenase"/>
    <property type="match status" value="1"/>
</dbReference>
<evidence type="ECO:0000256" key="1">
    <source>
        <dbReference type="ARBA" id="ARBA00022801"/>
    </source>
</evidence>
<dbReference type="InterPro" id="IPR023214">
    <property type="entry name" value="HAD_sf"/>
</dbReference>
<dbReference type="SFLD" id="SFLDG01129">
    <property type="entry name" value="C1.5:_HAD__Beta-PGM__Phosphata"/>
    <property type="match status" value="1"/>
</dbReference>
<sequence length="253" mass="27910">MVTVPARWSADAPPHTRSAQRPGRRGAVNLIFDADDTLWENNVLFESIIEAFIDAMARHGRDRSGIRAVLDAIERANSHAHGYGSAVFERSLAECMERLREPYPLTGDERAWITGLCRVLREEPVELLPGVPQTLRSLALRHRLYLCTKGEPGEQQRKIDSSGLAGFFAEIVIVREKGADTYRDLVKTLGLDAGSTWMIGNSPRSDVLPALEAGLGAVLVPHPMTWSLEHAPLPDTGGRCMRVSPITALLDHF</sequence>
<keyword evidence="4" id="KW-1185">Reference proteome</keyword>
<keyword evidence="1 3" id="KW-0378">Hydrolase</keyword>
<dbReference type="PANTHER" id="PTHR43316">
    <property type="entry name" value="HYDROLASE, HALOACID DELAHOGENASE-RELATED"/>
    <property type="match status" value="1"/>
</dbReference>
<dbReference type="Gene3D" id="1.10.150.240">
    <property type="entry name" value="Putative phosphatase, domain 2"/>
    <property type="match status" value="1"/>
</dbReference>
<dbReference type="SUPFAM" id="SSF56784">
    <property type="entry name" value="HAD-like"/>
    <property type="match status" value="1"/>
</dbReference>
<dbReference type="RefSeq" id="WP_397079195.1">
    <property type="nucleotide sequence ID" value="NZ_JBITGY010000001.1"/>
</dbReference>
<dbReference type="GO" id="GO:0016787">
    <property type="term" value="F:hydrolase activity"/>
    <property type="evidence" value="ECO:0007669"/>
    <property type="project" value="UniProtKB-KW"/>
</dbReference>
<evidence type="ECO:0000256" key="2">
    <source>
        <dbReference type="SAM" id="MobiDB-lite"/>
    </source>
</evidence>
<dbReference type="InterPro" id="IPR023198">
    <property type="entry name" value="PGP-like_dom2"/>
</dbReference>
<protein>
    <submittedName>
        <fullName evidence="3">HAD family hydrolase</fullName>
    </submittedName>
</protein>